<evidence type="ECO:0000259" key="2">
    <source>
        <dbReference type="PROSITE" id="PS50853"/>
    </source>
</evidence>
<keyword evidence="4" id="KW-1185">Reference proteome</keyword>
<dbReference type="InterPro" id="IPR013783">
    <property type="entry name" value="Ig-like_fold"/>
</dbReference>
<name>A0A327QCV9_9BACT</name>
<dbReference type="SMART" id="SM00409">
    <property type="entry name" value="IG"/>
    <property type="match status" value="14"/>
</dbReference>
<organism evidence="3 4">
    <name type="scientific">Chitinophaga skermanii</name>
    <dbReference type="NCBI Taxonomy" id="331697"/>
    <lineage>
        <taxon>Bacteria</taxon>
        <taxon>Pseudomonadati</taxon>
        <taxon>Bacteroidota</taxon>
        <taxon>Chitinophagia</taxon>
        <taxon>Chitinophagales</taxon>
        <taxon>Chitinophagaceae</taxon>
        <taxon>Chitinophaga</taxon>
    </lineage>
</organism>
<dbReference type="OrthoDB" id="1236981at2"/>
<feature type="transmembrane region" description="Helical" evidence="1">
    <location>
        <begin position="12"/>
        <end position="31"/>
    </location>
</feature>
<dbReference type="InterPro" id="IPR026341">
    <property type="entry name" value="T9SS_type_B"/>
</dbReference>
<accession>A0A327QCV9</accession>
<dbReference type="Proteomes" id="UP000249547">
    <property type="component" value="Unassembled WGS sequence"/>
</dbReference>
<reference evidence="3 4" key="1">
    <citation type="submission" date="2018-06" db="EMBL/GenBank/DDBJ databases">
        <title>Genomic Encyclopedia of Archaeal and Bacterial Type Strains, Phase II (KMG-II): from individual species to whole genera.</title>
        <authorList>
            <person name="Goeker M."/>
        </authorList>
    </citation>
    <scope>NUCLEOTIDE SEQUENCE [LARGE SCALE GENOMIC DNA]</scope>
    <source>
        <strain evidence="3 4">DSM 23857</strain>
    </source>
</reference>
<keyword evidence="1" id="KW-1133">Transmembrane helix</keyword>
<dbReference type="RefSeq" id="WP_148707390.1">
    <property type="nucleotide sequence ID" value="NZ_QLLL01000007.1"/>
</dbReference>
<dbReference type="SMART" id="SM00060">
    <property type="entry name" value="FN3"/>
    <property type="match status" value="1"/>
</dbReference>
<keyword evidence="1" id="KW-0472">Membrane</keyword>
<dbReference type="SUPFAM" id="SSF49265">
    <property type="entry name" value="Fibronectin type III"/>
    <property type="match status" value="1"/>
</dbReference>
<dbReference type="InterPro" id="IPR003961">
    <property type="entry name" value="FN3_dom"/>
</dbReference>
<dbReference type="Pfam" id="PF13585">
    <property type="entry name" value="CHU_C"/>
    <property type="match status" value="1"/>
</dbReference>
<comment type="caution">
    <text evidence="3">The sequence shown here is derived from an EMBL/GenBank/DDBJ whole genome shotgun (WGS) entry which is preliminary data.</text>
</comment>
<dbReference type="PROSITE" id="PS50853">
    <property type="entry name" value="FN3"/>
    <property type="match status" value="1"/>
</dbReference>
<evidence type="ECO:0000313" key="4">
    <source>
        <dbReference type="Proteomes" id="UP000249547"/>
    </source>
</evidence>
<evidence type="ECO:0000256" key="1">
    <source>
        <dbReference type="SAM" id="Phobius"/>
    </source>
</evidence>
<keyword evidence="1" id="KW-0812">Transmembrane</keyword>
<evidence type="ECO:0000313" key="3">
    <source>
        <dbReference type="EMBL" id="RAJ01678.1"/>
    </source>
</evidence>
<dbReference type="Gene3D" id="2.60.40.10">
    <property type="entry name" value="Immunoglobulins"/>
    <property type="match status" value="1"/>
</dbReference>
<proteinExistence type="predicted"/>
<protein>
    <submittedName>
        <fullName evidence="3">Gliding motility-associated-like protein</fullName>
    </submittedName>
</protein>
<feature type="domain" description="Fibronectin type-III" evidence="2">
    <location>
        <begin position="5360"/>
        <end position="5447"/>
    </location>
</feature>
<sequence>MNFNVTPKSSYRAFILVLTLIISMFVYPGVLTAQRVYATSQTNAVNGLCVLCGVTNPTNPVTNTNLDDFSRFNITVGLLGVSVQQTLIFPTVNPNQGCDSLVIGISNGGALIQANLFNGLTVETFNGGTSNNDAVATTDPLLRLLNGNTRAEIVLRPSASFDRVRLTLSSSLAGLLGSLQVYYAYHNKVQLISPVITNPSTFSACVGVPVNLISNISTPGSTIKWYTTSTGGTEITNPDANGDTLQVVPTAPATYYAQTFLGGCTNTTRSAVTVNTNPVPALPTLLNAVRTICAGQQATFNVQNPVAGVTYNWYDAASGGTLVATGITYSTPNLNSNTSYYVEAALPTGCVSASRAQVSVVVNPAPAAPVASPSNVVINSGQSATFAITSPEPGVTYTWYDSPAKVTTLTTGNTYTTPILFGTTSYYIEGSNGSCVSTITQVTATINAANNVPCSFANQNLGPVTSGVCALCTVNSPAAAVDNDTTTASTISLGVGALGSIGQLIGFSNTYTAGDSIVVVLQVPNTLLSATLLNNIVLRPYIGNVPTADQPTNLSSALANIQLLGIIGGTGKYRVSIPTNNNFNGVLVSINGGVALLSNLNVFYVAATIPSPTPASNNINICTGNTATLSVTPAPGAFVNWYDVPSGGTALASGTNTYTTAALTNTKVYYVATGRFGCENGYRVPITVNVNQIPAAPAVSLNNVAICSGDSTTFSIATPVNGITYKWYNVSTGGAALDSGVTYTTLPLTANATYYVEASANGCASTTRTAVNVTVNASPAAVSITPPSASIIQGQTATLTASSATAGVTFNWFTQQTGGTSIFTGATFTTPPLTATTTYYVSATNAAGCNTPARTAVTVTVSNGAVDLSCGGATGQTNTTNGLCVGCTVQNPALAIDSSTQTGSRLNILVGLLGGYAAQRLSFSTTGNPGDSIQVGIGFPAAIADVGLLSSVQVLTYNNGTANGSPIGVNDQLLNLRLLNGGTQAVFTLPVTATYNAVEIRLNSGVASLLGSVFVNYAKVIVAAPQVQQTAPATCPGQTITLNAVTRPNTSFRWYSQPVGGLPLANSDAFTSGVINNDTIFYIEAVSSDGCVSPVRTAVPVTVGLPNVTVASNNVTVNMNQTALLSVSNPVAGYTYQWFAQANGGAALATGPNYTTPPMTVSSTFYVEATNTAGCRTAQRIAVNVNILQVPGAPDAPCGSATSQTNTANGLCIGCYVENPGLAVDSSTTTGSTLHTLVGLTGGYTSQTLIFPTVSNVGDSLRIGLTFPSSLADVSLLNNIQVRTLNGANNNNDLQTINAAPININLLNGNRTAIITYAPLYAFDRVEIRLNSGLASALAALNVNYAARIILPAKAQGDSTAVCTGQPATLTAVARPNTNFRWYATPIGGTALANGDSYTTGPITVDSVFYLEAVSTNGCVAPTRTPVPVKVGLPSVNVTSNNVTVNLGQTATLSVNNPDATFTYQWFTTATGGTAVGTGANFTTPAMTVTSVYYVEATNTTGCKTAARIPVTVTVRQAAGPNDVPCGSATTQTNTTNGLCVGCYVENPTLAVDSSTVTGSTIHVVLGLTNGYASQTLIYPTVSNPGDSVRLSLTFPSSLADLSLLSSIQFGTLNGTTNNNDLQPINAAPVKLQLLANNTQAILTFAPANVWDRVEVRLNSGLLTALSAVNVNYAGRVILPAKAQGDSAAVCTGSPATLVAVARPNTNFRWYATATGGAPLFSGDTYTTGNITSDTVFYLEAISATGCVAPSRTAVPVKVGLPNVTVTSNNVTVNVGQTATLSVNNADASFTYQWFDAPTGGTAVGSGANFTTPPMTVTTVYYVEATSGTGCKTSARIPVTVNVRQVAGPNDVPCGSATSQTNTANGLCIGCYVENPTLAVDSSTTTGSTLHVIAGLLNGYVQQTLIYPSASNVGDSVKIGLTFPSSIANVGALNNIQIATYNGATFNGDRNTLNAAPVQVSLLSNNTQAIISFVPNVVFDRVEIRLNSGVAQLLNAVNINYAGKVVAPARAQGDSAAVCTGTPATLNAVTRPNTTFRWYATAVGGTPLYSGDSFTTGNITADTVFYLEAVSSNGCISPVRTAVPVTVGLPIISVTSNNVTVDRGQTATLTVNNPVAAYTYNWYDVATGGTSLYTGANFTTPPMTVTSVYYVEATNATGCKTAQRIAVTVNVRQTGTGPVVPCGSATTQVNAANGLCVGCYVENPTFAIDSSSTTGSTMHLVLGLAGGNLSQTLIFPTVSNVGDTVKVSFTFPSSLADVGLLSNVQISTLNGTTDNNDLQSINSGPIQLQLLNNNTNAILSYAPASAFDRVRITMNSGIAQALSALNVNYASRVILPAKAQGDSVAVCTGQPATLRAVTRPNTAFRWYTTPTGGTPLATADSYTTGNISSDTTFYLEAISTTGCTSPVRTAVKVKVGLPNVSVTSNNVIVDRGQTALLSVNNPDTSFTYQWFDVATGGTALATGANFTTPPMNVSGVYYVEATNATGCKTAQRIAVNVNVRQTPGTADVPCGSATTQTNAANGLCVGCYVENPNFAVDSSTTTGSTIHLVLGLTGGNVSQTLIFPTVSNIGDSVKVGLTFPSSLADVGLLANIQIGTLNGTTNNADMQTINSGPIQLQLLNNNQQAVLTFAPTKVFDRVQITMNAGLAQALSAVNVNYAARVIAPPVAQADSTAVCTGLPATLRAVTRPNTTFRWYTTATGGTPLFSGDTYTTGNITKDTVFYLEAVSSTGCVSPVRTAVPVTVGLPSISVTSNNVSVLRGQSATLTVNNPVAAYTYNWFDTPTGGTSLFTGPNFTTPAMNITTVYYVEATNATGCKTAQRVPVTVTVIQPNSGADVPCGSATTTTNAANGICVGCYVENPNLAVDSSTITGSTMHLVLGLVNGTLTQTLIYPTPSNVGDSVIVSLTFPSTLADVGLLSNVQIGTMNGTTNNNDLRTINSAPITLQLLAGNQRALVSFKPTAAFDRVVIRMNSGLAQAVSALNVNYAARVIAPAKAQGDSAAVCTGSPATLNAVVTPNTTYRWYNQPVGGAALFVGSQFVTGPITVDSVFYLEAVSASGCAAPTRTPVPVSVGLPNVTVTSNNVTVDRGNTATLSVNNPDATYTYQWFDVATGGTALSTGANFTTPPMQVSSVYYVEATNNIGCKTAQRIAVNVTVRQAPGPNDVPCGSATSQTNAANGLCIGCYVENPGLAIDSSSVTGSTIHVILGLVNGYASQTLIFPTVSNVGDSVQVSLTFPSTIADVGLLSGVQVATYSGTNYNNDIRNINAQGVTLRLLPGNTRAILTYAPAQPFDRIEVRLNSGLAQALSAVNVNYAARIIQPPVPTADSAVICAGTSATLTANQQPNRSYRWYSAPVGGNLLFSGATFVTPALSTTTTYYLEAVAATGCVSPVRVPVRVVVTTAPPAPTVAASTVTTCAGTTATLQATGPMGASFRWYTTATGGTPVGDSATFITPVLDSSKIYYVETYLNSGCVSLTRTAVTVNVSTRPSLPVVTPNAPTICEGNTATLTATSSTPGATINWYTSATAVSPIATGASYTTPVLSTSTTFYVSTSFGQCQSASRVPVLVTVNPAPLAPTVTKIPTNGVVMYGDSATLTAFVTNPGARYYWYTVPTGGVYDFEGATFVTPGLTQNVTYYVEAVSTTGCVSPRTAAALIVDRNFNPGCDIANSDTVITSIGCVLCSVTTPDNAVDNDTTNFAQLNLPVGLLSGSISQYLKFGSTSNAGDSVSLILEVPNTIVNAAVLGSIVVNSANGNTSNNENTRLDNQIVKLDLIGGGTNKFRVTFKPSGAFDRVEIKLDAGLATLFRNLRVYYGFRVVPEATVAVKDVTICKGSTATFTATAPAGVTINWYDAPRGGTLLRTGNTYTTPALDTLTVYYVETVRTSTNCPNPIRVAVTARVLPIPVPPVLVTNDTLVCPGASVVLRVRSSNPKDTIRWFNAPTNGTLLAVDSIFTTPNLSTTTTYYVETFNGTCTNTGGRRAVTVTVNGVVPTPTFTVNNVTICEGAAATFQVTSDSVGVTYRWYTSQAGGTPVFTGRTFTTPALTSSTIYYVEAARGTCVNNGGRVAVTANVNALPTAPVLVNNRVSTCTGKAATLTVANPIAGISYRWYNAPVNGTLLFTGINYIVTPTADSTTYYVEAISAALCASSTRTSATVIVGASPSAPVVDTASVTICSNTSTVLRVRTPQTGHVYRWYSAPQGGTLLFSGAQFVTPILTANTNYYVADSIAGGCPSDTRTLVQVIVRQTPNTPVVAQGTTICAGNNTRLVVQNAQTGVIYRWYDADMGGTLLATDTAFTTPILNATTTYYVESSNGTCTNANGRVAVLVTVNSVPTIPLLVNNNLQTCTSQPVTFTVQTPIPGVTYNWYSAATGGTLLFTGTSYTVTPTGDSARYYVEAVSNNNCASIARASGIVRVTATPAAPTVDSTSVTICKGANATLRVSNPTGSSFYRWYDAPTGGTLLFTGATFITPAVNANTTYYVADSLASGCISATRTAVNVVVRDVPSTPVVASGTNICAGNTARLVVQNRQAGITYRWYNAAGTLLVTDSVYVTPVLSATTSYFVEASNGICSNVGGRVEVVVTVNAVPTTPLVANNNQVSCAGQQVTFNVQNPVTGINYNWYSTATGGTPIFTGANFTVTPTTDSATYYVEALSGSNCPSAARTSVKVVVRTVPNTPIVAGGTNICAGNTARLVVQNRQPGVTYRWYNAAGTLLVTDSVYVTPTLTTTTSYFVEAVNGNCTNAGGQVEVIVTVGTVPTTPVVANNNQATCTGQPVTFNVQNPVMGVTYNWYNSATGGTPIFTGANFTVTPTTDSATYYVEAASGSNCTSIARASVKVTVTPAPPAPTVDVASRTICKGTTTTLNVTNPNSLYIYRWYDAAVGGVLVHTGASFPTPTINVNTTFYVEAALTGGCASATRTSVAITVTDAPAVPILVNSAITTCGGTTASLAIQNPVSGITYNWYDMLTGGTLVHTGATFTTPILTTSTTYYVEGVNAGNCASVSRASAAITVNPAPDTVVVDANNVSTCANTNVMLHVQNPVAGITYRWYDAPTGGTVVGTGADFITPILTATTTYYVEAVSAANCSSIKRTAVTVTIVNGADVPVVEATDITVCRGTRAVIRIRTPRTDLQYSWYDQPVNGNLVFQGPVFQTPNVNAATTYYVEASLLGGSCTSNGRTQVNVTPADAPSTPVLVNNVVTTCSNSTATFAIQNAQPNVTYRWYDAAVNGNLVFTGTSFTTSALTVDINYYVEAVIAGACVSPARAIAEAKVGPRPNAPTVAGNADPICPNTTDTLTATSTQPGVTFNWYTTIGGTTPVFTGDRFITPALTATTTYYVEAAYSNSGCASTARTAVTVTVLSVLPQPTVTSSNQTATSVTFRWNPIVGAIGYRISIDGGQTSIFRPKDSLTYTVMGLEPNQNASIQVMAIGANACANSAWVLSSTKTNNPAGNLVFVPNAFTPNNDGLNDILYVYGTTIQTMQLYIYNQWGQQVFESRDRSVGWDGTMSGKVQPVGVYNYVLKVQLQDGTIINKRGTITIIR</sequence>
<dbReference type="InterPro" id="IPR044023">
    <property type="entry name" value="Ig_7"/>
</dbReference>
<dbReference type="EMBL" id="QLLL01000007">
    <property type="protein sequence ID" value="RAJ01678.1"/>
    <property type="molecule type" value="Genomic_DNA"/>
</dbReference>
<dbReference type="NCBIfam" id="TIGR04131">
    <property type="entry name" value="Bac_Flav_CTERM"/>
    <property type="match status" value="1"/>
</dbReference>
<dbReference type="InterPro" id="IPR036116">
    <property type="entry name" value="FN3_sf"/>
</dbReference>
<dbReference type="Pfam" id="PF19081">
    <property type="entry name" value="Ig_7"/>
    <property type="match status" value="42"/>
</dbReference>
<gene>
    <name evidence="3" type="ORF">LX64_03896</name>
</gene>
<dbReference type="InterPro" id="IPR003599">
    <property type="entry name" value="Ig_sub"/>
</dbReference>